<dbReference type="Proteomes" id="UP000283095">
    <property type="component" value="Chromosome"/>
</dbReference>
<dbReference type="Gene3D" id="3.10.450.50">
    <property type="match status" value="1"/>
</dbReference>
<name>A0A3Q9RM88_9BACI</name>
<organism evidence="1 2">
    <name type="scientific">Peribacillus asahii</name>
    <dbReference type="NCBI Taxonomy" id="228899"/>
    <lineage>
        <taxon>Bacteria</taxon>
        <taxon>Bacillati</taxon>
        <taxon>Bacillota</taxon>
        <taxon>Bacilli</taxon>
        <taxon>Bacillales</taxon>
        <taxon>Bacillaceae</taxon>
        <taxon>Peribacillus</taxon>
    </lineage>
</organism>
<sequence length="206" mass="22558">MKKLSKKLLSGIMVAGLTVSMLAGCGSPKPTDTVNDFMTSIQEGDFEKASTFVDTKATEDFDFKNLNEGKAEGMDVDKLFKSLSKTYKFEKPVEVSKEGDTAKVKVEVTSVDFAVAVTSTISEVMPMAFGMAFSEDTEEADKAMDKMMETTLIKHLTAEDASMATREVTLNLKKDKEGEYKIVSDENLMEAVMANAGTIDEMFGEE</sequence>
<evidence type="ECO:0000313" key="2">
    <source>
        <dbReference type="Proteomes" id="UP000283095"/>
    </source>
</evidence>
<dbReference type="AlphaFoldDB" id="A0A3Q9RM88"/>
<dbReference type="Pfam" id="PF12870">
    <property type="entry name" value="DUF4878"/>
    <property type="match status" value="1"/>
</dbReference>
<accession>A0A3Q9RM88</accession>
<dbReference type="PROSITE" id="PS51257">
    <property type="entry name" value="PROKAR_LIPOPROTEIN"/>
    <property type="match status" value="1"/>
</dbReference>
<evidence type="ECO:0000313" key="1">
    <source>
        <dbReference type="EMBL" id="AZV42751.1"/>
    </source>
</evidence>
<dbReference type="KEGG" id="pasa:BAOM_2142"/>
<protein>
    <submittedName>
        <fullName evidence="1">Uncharacterized protein</fullName>
    </submittedName>
</protein>
<dbReference type="InterPro" id="IPR024267">
    <property type="entry name" value="DUF4878"/>
</dbReference>
<reference evidence="1 2" key="1">
    <citation type="submission" date="2018-01" db="EMBL/GenBank/DDBJ databases">
        <title>Bacillus asahii Genome sequencing and assembly.</title>
        <authorList>
            <person name="Jiang H."/>
            <person name="Feng Y."/>
            <person name="Zhao F."/>
            <person name="Lin X."/>
        </authorList>
    </citation>
    <scope>NUCLEOTIDE SEQUENCE [LARGE SCALE GENOMIC DNA]</scope>
    <source>
        <strain evidence="1 2">OM18</strain>
    </source>
</reference>
<gene>
    <name evidence="1" type="ORF">BAOM_2142</name>
</gene>
<proteinExistence type="predicted"/>
<dbReference type="EMBL" id="CP026095">
    <property type="protein sequence ID" value="AZV42751.1"/>
    <property type="molecule type" value="Genomic_DNA"/>
</dbReference>
<dbReference type="OrthoDB" id="2422994at2"/>
<dbReference type="RefSeq" id="WP_127760162.1">
    <property type="nucleotide sequence ID" value="NZ_CP026095.1"/>
</dbReference>